<feature type="compositionally biased region" description="Basic and acidic residues" evidence="4">
    <location>
        <begin position="186"/>
        <end position="205"/>
    </location>
</feature>
<evidence type="ECO:0000313" key="5">
    <source>
        <dbReference type="EMBL" id="CAH2315669.1"/>
    </source>
</evidence>
<feature type="compositionally biased region" description="Polar residues" evidence="4">
    <location>
        <begin position="289"/>
        <end position="298"/>
    </location>
</feature>
<dbReference type="GO" id="GO:0003924">
    <property type="term" value="F:GTPase activity"/>
    <property type="evidence" value="ECO:0007669"/>
    <property type="project" value="InterPro"/>
</dbReference>
<feature type="compositionally biased region" description="Polar residues" evidence="4">
    <location>
        <begin position="223"/>
        <end position="234"/>
    </location>
</feature>
<evidence type="ECO:0000256" key="4">
    <source>
        <dbReference type="SAM" id="MobiDB-lite"/>
    </source>
</evidence>
<keyword evidence="2 3" id="KW-0342">GTP-binding</keyword>
<name>A0AAD1T189_PELCU</name>
<dbReference type="AlphaFoldDB" id="A0AAD1T189"/>
<feature type="compositionally biased region" description="Basic residues" evidence="4">
    <location>
        <begin position="235"/>
        <end position="245"/>
    </location>
</feature>
<feature type="region of interest" description="Disordered" evidence="4">
    <location>
        <begin position="150"/>
        <end position="260"/>
    </location>
</feature>
<dbReference type="InterPro" id="IPR006689">
    <property type="entry name" value="Small_GTPase_ARF/SAR"/>
</dbReference>
<protein>
    <submittedName>
        <fullName evidence="5">ADP-ribosylation factor 13B</fullName>
    </submittedName>
</protein>
<keyword evidence="1 3" id="KW-0547">Nucleotide-binding</keyword>
<keyword evidence="6" id="KW-1185">Reference proteome</keyword>
<dbReference type="InterPro" id="IPR051995">
    <property type="entry name" value="Ciliary_GTPase"/>
</dbReference>
<accession>A0AAD1T189</accession>
<dbReference type="Gene3D" id="3.40.50.300">
    <property type="entry name" value="P-loop containing nucleotide triphosphate hydrolases"/>
    <property type="match status" value="1"/>
</dbReference>
<dbReference type="GO" id="GO:1905515">
    <property type="term" value="P:non-motile cilium assembly"/>
    <property type="evidence" value="ECO:0007669"/>
    <property type="project" value="TreeGrafter"/>
</dbReference>
<gene>
    <name evidence="5" type="ORF">PECUL_23A054316</name>
</gene>
<evidence type="ECO:0000256" key="1">
    <source>
        <dbReference type="ARBA" id="ARBA00022741"/>
    </source>
</evidence>
<feature type="binding site" evidence="3">
    <location>
        <begin position="27"/>
        <end position="30"/>
    </location>
    <ligand>
        <name>GTP</name>
        <dbReference type="ChEBI" id="CHEBI:37565"/>
    </ligand>
</feature>
<reference evidence="5" key="1">
    <citation type="submission" date="2022-03" db="EMBL/GenBank/DDBJ databases">
        <authorList>
            <person name="Alioto T."/>
            <person name="Alioto T."/>
            <person name="Gomez Garrido J."/>
        </authorList>
    </citation>
    <scope>NUCLEOTIDE SEQUENCE</scope>
</reference>
<dbReference type="GO" id="GO:0097730">
    <property type="term" value="C:non-motile cilium"/>
    <property type="evidence" value="ECO:0007669"/>
    <property type="project" value="TreeGrafter"/>
</dbReference>
<dbReference type="SUPFAM" id="SSF52540">
    <property type="entry name" value="P-loop containing nucleoside triphosphate hydrolases"/>
    <property type="match status" value="1"/>
</dbReference>
<sequence>MAEVGSALASVLRHPRMAGKPLLILANKQDKACSLLPSEIIELLSLEPLVNENKTLCRIEPCSAATDFRCEHDWAILKGLRWILRSVTLSYPILSSRVLQDIIEQRESLHLRASGRIQDDMAIQGWDVPHDSITDLVKYKTLPGGKKRTLKPIQNMLTQTSHSLSTVKKRKRKVRVKESSVPQAVKKREDEKETESKQRVTEHRTSPSITTQHAHMGHRTVVQPESQQSNQANGSRKKKKKRKAILKNQIKSQEGGACADDMSNTFDLYRRAMQALKLKQQQQRERTVCGNQEVNPLQ</sequence>
<dbReference type="PANTHER" id="PTHR46090">
    <property type="entry name" value="ADP-RIBOSYLATION FACTOR-LIKE PROTEIN 13B"/>
    <property type="match status" value="1"/>
</dbReference>
<dbReference type="Proteomes" id="UP001295444">
    <property type="component" value="Chromosome 09"/>
</dbReference>
<dbReference type="GO" id="GO:0097500">
    <property type="term" value="P:receptor localization to non-motile cilium"/>
    <property type="evidence" value="ECO:0007669"/>
    <property type="project" value="TreeGrafter"/>
</dbReference>
<evidence type="ECO:0000256" key="2">
    <source>
        <dbReference type="ARBA" id="ARBA00023134"/>
    </source>
</evidence>
<dbReference type="GO" id="GO:0005525">
    <property type="term" value="F:GTP binding"/>
    <property type="evidence" value="ECO:0007669"/>
    <property type="project" value="UniProtKB-KW"/>
</dbReference>
<dbReference type="GO" id="GO:0060170">
    <property type="term" value="C:ciliary membrane"/>
    <property type="evidence" value="ECO:0007669"/>
    <property type="project" value="TreeGrafter"/>
</dbReference>
<dbReference type="InterPro" id="IPR027417">
    <property type="entry name" value="P-loop_NTPase"/>
</dbReference>
<feature type="compositionally biased region" description="Polar residues" evidence="4">
    <location>
        <begin position="155"/>
        <end position="166"/>
    </location>
</feature>
<organism evidence="5 6">
    <name type="scientific">Pelobates cultripes</name>
    <name type="common">Western spadefoot toad</name>
    <dbReference type="NCBI Taxonomy" id="61616"/>
    <lineage>
        <taxon>Eukaryota</taxon>
        <taxon>Metazoa</taxon>
        <taxon>Chordata</taxon>
        <taxon>Craniata</taxon>
        <taxon>Vertebrata</taxon>
        <taxon>Euteleostomi</taxon>
        <taxon>Amphibia</taxon>
        <taxon>Batrachia</taxon>
        <taxon>Anura</taxon>
        <taxon>Pelobatoidea</taxon>
        <taxon>Pelobatidae</taxon>
        <taxon>Pelobates</taxon>
    </lineage>
</organism>
<proteinExistence type="predicted"/>
<dbReference type="EMBL" id="OW240920">
    <property type="protein sequence ID" value="CAH2315669.1"/>
    <property type="molecule type" value="Genomic_DNA"/>
</dbReference>
<dbReference type="Pfam" id="PF00025">
    <property type="entry name" value="Arf"/>
    <property type="match status" value="1"/>
</dbReference>
<dbReference type="PANTHER" id="PTHR46090:SF4">
    <property type="entry name" value="ADP RIBOSYLATION FACTOR LIKE GTPASE 13A"/>
    <property type="match status" value="1"/>
</dbReference>
<feature type="region of interest" description="Disordered" evidence="4">
    <location>
        <begin position="279"/>
        <end position="298"/>
    </location>
</feature>
<evidence type="ECO:0000256" key="3">
    <source>
        <dbReference type="PIRSR" id="PIRSR606689-1"/>
    </source>
</evidence>
<evidence type="ECO:0000313" key="6">
    <source>
        <dbReference type="Proteomes" id="UP001295444"/>
    </source>
</evidence>